<evidence type="ECO:0000256" key="2">
    <source>
        <dbReference type="ARBA" id="ARBA00005679"/>
    </source>
</evidence>
<organism evidence="7 8">
    <name type="scientific">Coprinopsis cinerea (strain Okayama-7 / 130 / ATCC MYA-4618 / FGSC 9003)</name>
    <name type="common">Inky cap fungus</name>
    <name type="synonym">Hormographiella aspergillata</name>
    <dbReference type="NCBI Taxonomy" id="240176"/>
    <lineage>
        <taxon>Eukaryota</taxon>
        <taxon>Fungi</taxon>
        <taxon>Dikarya</taxon>
        <taxon>Basidiomycota</taxon>
        <taxon>Agaricomycotina</taxon>
        <taxon>Agaricomycetes</taxon>
        <taxon>Agaricomycetidae</taxon>
        <taxon>Agaricales</taxon>
        <taxon>Agaricineae</taxon>
        <taxon>Psathyrellaceae</taxon>
        <taxon>Coprinopsis</taxon>
    </lineage>
</organism>
<dbReference type="GeneID" id="6013715"/>
<name>A8NXG2_COPC7</name>
<feature type="signal peptide" evidence="6">
    <location>
        <begin position="1"/>
        <end position="20"/>
    </location>
</feature>
<sequence>MRISLVSSLLSVFSSSVVLALKTPPLFSVQESHLGGPDSVILGDVMVPVHLGVMSRCPDALLCESVFDEVLGVVGDKVELSLVFVARIDPSQPDGVKCLHGAVECAANTQQLCAAKYNPFSKWWAFVQCGNYHGKDKIGLPETVSTCAKAAEIDWEGSGAAQCAGKDGRGEEGLQLLKDSIHLGNEFNIQKSCTVLISGRKICVHDGTWKECENGHSVQNFVDQIEEEYRRLNSL</sequence>
<comment type="subcellular location">
    <subcellularLocation>
        <location evidence="1">Secreted</location>
    </subcellularLocation>
</comment>
<dbReference type="RefSeq" id="XP_001837159.2">
    <property type="nucleotide sequence ID" value="XM_001837107.2"/>
</dbReference>
<reference evidence="7 8" key="1">
    <citation type="journal article" date="2010" name="Proc. Natl. Acad. Sci. U.S.A.">
        <title>Insights into evolution of multicellular fungi from the assembled chromosomes of the mushroom Coprinopsis cinerea (Coprinus cinereus).</title>
        <authorList>
            <person name="Stajich J.E."/>
            <person name="Wilke S.K."/>
            <person name="Ahren D."/>
            <person name="Au C.H."/>
            <person name="Birren B.W."/>
            <person name="Borodovsky M."/>
            <person name="Burns C."/>
            <person name="Canback B."/>
            <person name="Casselton L.A."/>
            <person name="Cheng C.K."/>
            <person name="Deng J."/>
            <person name="Dietrich F.S."/>
            <person name="Fargo D.C."/>
            <person name="Farman M.L."/>
            <person name="Gathman A.C."/>
            <person name="Goldberg J."/>
            <person name="Guigo R."/>
            <person name="Hoegger P.J."/>
            <person name="Hooker J.B."/>
            <person name="Huggins A."/>
            <person name="James T.Y."/>
            <person name="Kamada T."/>
            <person name="Kilaru S."/>
            <person name="Kodira C."/>
            <person name="Kues U."/>
            <person name="Kupfer D."/>
            <person name="Kwan H.S."/>
            <person name="Lomsadze A."/>
            <person name="Li W."/>
            <person name="Lilly W.W."/>
            <person name="Ma L.J."/>
            <person name="Mackey A.J."/>
            <person name="Manning G."/>
            <person name="Martin F."/>
            <person name="Muraguchi H."/>
            <person name="Natvig D.O."/>
            <person name="Palmerini H."/>
            <person name="Ramesh M.A."/>
            <person name="Rehmeyer C.J."/>
            <person name="Roe B.A."/>
            <person name="Shenoy N."/>
            <person name="Stanke M."/>
            <person name="Ter-Hovhannisyan V."/>
            <person name="Tunlid A."/>
            <person name="Velagapudi R."/>
            <person name="Vision T.J."/>
            <person name="Zeng Q."/>
            <person name="Zolan M.E."/>
            <person name="Pukkila P.J."/>
        </authorList>
    </citation>
    <scope>NUCLEOTIDE SEQUENCE [LARGE SCALE GENOMIC DNA]</scope>
    <source>
        <strain evidence="8">Okayama-7 / 130 / ATCC MYA-4618 / FGSC 9003</strain>
    </source>
</reference>
<dbReference type="GO" id="GO:0016671">
    <property type="term" value="F:oxidoreductase activity, acting on a sulfur group of donors, disulfide as acceptor"/>
    <property type="evidence" value="ECO:0007669"/>
    <property type="project" value="InterPro"/>
</dbReference>
<keyword evidence="8" id="KW-1185">Reference proteome</keyword>
<dbReference type="KEGG" id="cci:CC1G_00295"/>
<dbReference type="PANTHER" id="PTHR13234">
    <property type="entry name" value="GAMMA-INTERFERON INDUCIBLE LYSOSOMAL THIOL REDUCTASE GILT"/>
    <property type="match status" value="1"/>
</dbReference>
<keyword evidence="3" id="KW-0964">Secreted</keyword>
<evidence type="ECO:0000256" key="4">
    <source>
        <dbReference type="ARBA" id="ARBA00022729"/>
    </source>
</evidence>
<evidence type="ECO:0000256" key="1">
    <source>
        <dbReference type="ARBA" id="ARBA00004613"/>
    </source>
</evidence>
<evidence type="ECO:0000256" key="5">
    <source>
        <dbReference type="ARBA" id="ARBA00023180"/>
    </source>
</evidence>
<dbReference type="GO" id="GO:0005576">
    <property type="term" value="C:extracellular region"/>
    <property type="evidence" value="ECO:0007669"/>
    <property type="project" value="UniProtKB-SubCell"/>
</dbReference>
<dbReference type="HOGENOM" id="CLU_072148_2_1_1"/>
<evidence type="ECO:0000313" key="7">
    <source>
        <dbReference type="EMBL" id="EAU84776.2"/>
    </source>
</evidence>
<dbReference type="Pfam" id="PF03227">
    <property type="entry name" value="GILT"/>
    <property type="match status" value="1"/>
</dbReference>
<dbReference type="EMBL" id="AACS02000005">
    <property type="protein sequence ID" value="EAU84776.2"/>
    <property type="molecule type" value="Genomic_DNA"/>
</dbReference>
<dbReference type="eggNOG" id="ENOG502S45F">
    <property type="taxonomic scope" value="Eukaryota"/>
</dbReference>
<dbReference type="VEuPathDB" id="FungiDB:CC1G_00295"/>
<evidence type="ECO:0000256" key="3">
    <source>
        <dbReference type="ARBA" id="ARBA00022525"/>
    </source>
</evidence>
<comment type="similarity">
    <text evidence="2">Belongs to the GILT family.</text>
</comment>
<comment type="caution">
    <text evidence="7">The sequence shown here is derived from an EMBL/GenBank/DDBJ whole genome shotgun (WGS) entry which is preliminary data.</text>
</comment>
<keyword evidence="5" id="KW-0325">Glycoprotein</keyword>
<dbReference type="Proteomes" id="UP000001861">
    <property type="component" value="Unassembled WGS sequence"/>
</dbReference>
<feature type="chain" id="PRO_5002727469" description="Secreted protein" evidence="6">
    <location>
        <begin position="21"/>
        <end position="235"/>
    </location>
</feature>
<accession>A8NXG2</accession>
<evidence type="ECO:0008006" key="9">
    <source>
        <dbReference type="Google" id="ProtNLM"/>
    </source>
</evidence>
<protein>
    <recommendedName>
        <fullName evidence="9">Secreted protein</fullName>
    </recommendedName>
</protein>
<dbReference type="OrthoDB" id="958254at2759"/>
<gene>
    <name evidence="7" type="ORF">CC1G_00295</name>
</gene>
<dbReference type="InterPro" id="IPR004911">
    <property type="entry name" value="Interferon-induced_GILT"/>
</dbReference>
<dbReference type="AlphaFoldDB" id="A8NXG2"/>
<proteinExistence type="inferred from homology"/>
<dbReference type="InParanoid" id="A8NXG2"/>
<evidence type="ECO:0000313" key="8">
    <source>
        <dbReference type="Proteomes" id="UP000001861"/>
    </source>
</evidence>
<dbReference type="PANTHER" id="PTHR13234:SF8">
    <property type="entry name" value="GAMMA-INTERFERON-INDUCIBLE LYSOSOMAL THIOL REDUCTASE"/>
    <property type="match status" value="1"/>
</dbReference>
<dbReference type="OMA" id="GPTECIG"/>
<evidence type="ECO:0000256" key="6">
    <source>
        <dbReference type="SAM" id="SignalP"/>
    </source>
</evidence>
<keyword evidence="4 6" id="KW-0732">Signal</keyword>